<keyword evidence="1" id="KW-0805">Transcription regulation</keyword>
<dbReference type="InterPro" id="IPR018060">
    <property type="entry name" value="HTH_AraC"/>
</dbReference>
<dbReference type="InterPro" id="IPR011051">
    <property type="entry name" value="RmlC_Cupin_sf"/>
</dbReference>
<dbReference type="PRINTS" id="PR00032">
    <property type="entry name" value="HTHARAC"/>
</dbReference>
<evidence type="ECO:0000256" key="1">
    <source>
        <dbReference type="ARBA" id="ARBA00023015"/>
    </source>
</evidence>
<dbReference type="InterPro" id="IPR009057">
    <property type="entry name" value="Homeodomain-like_sf"/>
</dbReference>
<dbReference type="SMART" id="SM00342">
    <property type="entry name" value="HTH_ARAC"/>
    <property type="match status" value="1"/>
</dbReference>
<accession>A0A4Y1X223</accession>
<dbReference type="GO" id="GO:0043565">
    <property type="term" value="F:sequence-specific DNA binding"/>
    <property type="evidence" value="ECO:0007669"/>
    <property type="project" value="InterPro"/>
</dbReference>
<keyword evidence="2" id="KW-0238">DNA-binding</keyword>
<dbReference type="SUPFAM" id="SSF46689">
    <property type="entry name" value="Homeodomain-like"/>
    <property type="match status" value="1"/>
</dbReference>
<dbReference type="SUPFAM" id="SSF51182">
    <property type="entry name" value="RmlC-like cupins"/>
    <property type="match status" value="1"/>
</dbReference>
<dbReference type="Proteomes" id="UP000319374">
    <property type="component" value="Chromosome"/>
</dbReference>
<dbReference type="PROSITE" id="PS01124">
    <property type="entry name" value="HTH_ARAC_FAMILY_2"/>
    <property type="match status" value="1"/>
</dbReference>
<dbReference type="InterPro" id="IPR020449">
    <property type="entry name" value="Tscrpt_reg_AraC-type_HTH"/>
</dbReference>
<keyword evidence="6" id="KW-1185">Reference proteome</keyword>
<dbReference type="Pfam" id="PF12833">
    <property type="entry name" value="HTH_18"/>
    <property type="match status" value="1"/>
</dbReference>
<dbReference type="OrthoDB" id="1372329at2"/>
<dbReference type="PANTHER" id="PTHR43280">
    <property type="entry name" value="ARAC-FAMILY TRANSCRIPTIONAL REGULATOR"/>
    <property type="match status" value="1"/>
</dbReference>
<evidence type="ECO:0000256" key="3">
    <source>
        <dbReference type="ARBA" id="ARBA00023163"/>
    </source>
</evidence>
<keyword evidence="3" id="KW-0804">Transcription</keyword>
<evidence type="ECO:0000259" key="4">
    <source>
        <dbReference type="PROSITE" id="PS01124"/>
    </source>
</evidence>
<dbReference type="GO" id="GO:0003700">
    <property type="term" value="F:DNA-binding transcription factor activity"/>
    <property type="evidence" value="ECO:0007669"/>
    <property type="project" value="InterPro"/>
</dbReference>
<gene>
    <name evidence="5" type="ORF">A5CPEGH6_10060</name>
</gene>
<sequence length="294" mass="33144">MINPSDIPGIGLFDMDKASIETFGPVVHLDRNGFLYCTRGRIDLALNERVYEIRTGDIYIYPPFSHTYIHEISDDLQCVVGVADFDFVLPVISQVSNARNQVFILENPCISLDGRQRVRIGELIAAVRNREAEAGEYTAAAHGDTVYRQLLSALGQAVCYEIMQAYFSSRPIRPLPQERKDRIFQQFLISLHRNFRVHREVAFYAGQQCLTPRYFSTVVREKTGRSALRWITATVVAEAKKMLSDPALSVKEIADALGFPNQSFFGRYFRQYTGISPTEFRSGGPKRGSEAASA</sequence>
<organism evidence="5 6">
    <name type="scientific">Alistipes dispar</name>
    <dbReference type="NCBI Taxonomy" id="2585119"/>
    <lineage>
        <taxon>Bacteria</taxon>
        <taxon>Pseudomonadati</taxon>
        <taxon>Bacteroidota</taxon>
        <taxon>Bacteroidia</taxon>
        <taxon>Bacteroidales</taxon>
        <taxon>Rikenellaceae</taxon>
        <taxon>Alistipes</taxon>
    </lineage>
</organism>
<dbReference type="KEGG" id="ada:A5CPEGH6_10060"/>
<protein>
    <submittedName>
        <fullName evidence="5">Transcriptional regulator</fullName>
    </submittedName>
</protein>
<dbReference type="EMBL" id="AP019736">
    <property type="protein sequence ID" value="BBL06368.1"/>
    <property type="molecule type" value="Genomic_DNA"/>
</dbReference>
<evidence type="ECO:0000313" key="6">
    <source>
        <dbReference type="Proteomes" id="UP000319374"/>
    </source>
</evidence>
<dbReference type="Gene3D" id="1.10.10.60">
    <property type="entry name" value="Homeodomain-like"/>
    <property type="match status" value="1"/>
</dbReference>
<dbReference type="AlphaFoldDB" id="A0A4Y1X223"/>
<evidence type="ECO:0000313" key="5">
    <source>
        <dbReference type="EMBL" id="BBL06368.1"/>
    </source>
</evidence>
<name>A0A4Y1X223_9BACT</name>
<feature type="domain" description="HTH araC/xylS-type" evidence="4">
    <location>
        <begin position="181"/>
        <end position="283"/>
    </location>
</feature>
<proteinExistence type="predicted"/>
<dbReference type="GeneID" id="98672986"/>
<dbReference type="RefSeq" id="WP_141428195.1">
    <property type="nucleotide sequence ID" value="NZ_AP019736.1"/>
</dbReference>
<dbReference type="PANTHER" id="PTHR43280:SF32">
    <property type="entry name" value="TRANSCRIPTIONAL REGULATORY PROTEIN"/>
    <property type="match status" value="1"/>
</dbReference>
<reference evidence="6" key="1">
    <citation type="submission" date="2019-06" db="EMBL/GenBank/DDBJ databases">
        <title>Alistipes onderdonkii subsp. vulgaris subsp. nov., Alistipes dispar sp. nov. and Alistipes communis sp. nov., isolated from human faeces, and creation of Alistipes onderdonkii subsp. onderdonkii subsp. nov.</title>
        <authorList>
            <person name="Sakamoto M."/>
            <person name="Ikeyama N."/>
            <person name="Ogata Y."/>
            <person name="Suda W."/>
            <person name="Iino T."/>
            <person name="Hattori M."/>
            <person name="Ohkuma M."/>
        </authorList>
    </citation>
    <scope>NUCLEOTIDE SEQUENCE [LARGE SCALE GENOMIC DNA]</scope>
    <source>
        <strain evidence="6">5CPEGH6</strain>
    </source>
</reference>
<evidence type="ECO:0000256" key="2">
    <source>
        <dbReference type="ARBA" id="ARBA00023125"/>
    </source>
</evidence>